<name>A0A7W3FJU3_9GAMM</name>
<proteinExistence type="inferred from homology"/>
<keyword evidence="5" id="KW-1185">Reference proteome</keyword>
<evidence type="ECO:0000259" key="3">
    <source>
        <dbReference type="Pfam" id="PF12849"/>
    </source>
</evidence>
<feature type="signal peptide" evidence="2">
    <location>
        <begin position="1"/>
        <end position="24"/>
    </location>
</feature>
<keyword evidence="2" id="KW-0732">Signal</keyword>
<comment type="caution">
    <text evidence="4">The sequence shown here is derived from an EMBL/GenBank/DDBJ whole genome shotgun (WGS) entry which is preliminary data.</text>
</comment>
<accession>A0A7W3FJU3</accession>
<dbReference type="Pfam" id="PF12849">
    <property type="entry name" value="PBP_like_2"/>
    <property type="match status" value="1"/>
</dbReference>
<evidence type="ECO:0000256" key="2">
    <source>
        <dbReference type="SAM" id="SignalP"/>
    </source>
</evidence>
<dbReference type="PANTHER" id="PTHR42996">
    <property type="entry name" value="PHOSPHATE-BINDING PROTEIN PSTS"/>
    <property type="match status" value="1"/>
</dbReference>
<dbReference type="Gene3D" id="3.40.190.10">
    <property type="entry name" value="Periplasmic binding protein-like II"/>
    <property type="match status" value="2"/>
</dbReference>
<dbReference type="PANTHER" id="PTHR42996:SF1">
    <property type="entry name" value="PHOSPHATE-BINDING PROTEIN PSTS"/>
    <property type="match status" value="1"/>
</dbReference>
<dbReference type="InterPro" id="IPR050962">
    <property type="entry name" value="Phosphate-bind_PstS"/>
</dbReference>
<evidence type="ECO:0000256" key="1">
    <source>
        <dbReference type="ARBA" id="ARBA00008725"/>
    </source>
</evidence>
<dbReference type="EMBL" id="JACGXS010000001">
    <property type="protein sequence ID" value="MBA8680889.1"/>
    <property type="molecule type" value="Genomic_DNA"/>
</dbReference>
<dbReference type="Proteomes" id="UP000547058">
    <property type="component" value="Unassembled WGS sequence"/>
</dbReference>
<dbReference type="SUPFAM" id="SSF53850">
    <property type="entry name" value="Periplasmic binding protein-like II"/>
    <property type="match status" value="1"/>
</dbReference>
<feature type="chain" id="PRO_5031020773" evidence="2">
    <location>
        <begin position="25"/>
        <end position="395"/>
    </location>
</feature>
<gene>
    <name evidence="4" type="ORF">H4O11_03615</name>
</gene>
<feature type="domain" description="PBP" evidence="3">
    <location>
        <begin position="25"/>
        <end position="326"/>
    </location>
</feature>
<reference evidence="4 5" key="1">
    <citation type="submission" date="2020-08" db="EMBL/GenBank/DDBJ databases">
        <title>Stenotrophomonas tumulicola JCM 30961.</title>
        <authorList>
            <person name="Deng Y."/>
        </authorList>
    </citation>
    <scope>NUCLEOTIDE SEQUENCE [LARGE SCALE GENOMIC DNA]</scope>
    <source>
        <strain evidence="4 5">JCM 30961</strain>
    </source>
</reference>
<dbReference type="AlphaFoldDB" id="A0A7W3FJU3"/>
<evidence type="ECO:0000313" key="4">
    <source>
        <dbReference type="EMBL" id="MBA8680889.1"/>
    </source>
</evidence>
<sequence length="395" mass="40919">MHKYKTLAALVATALLSLAGTASAQVAVTGGGASLPADLYKGSTDSILPANFSYAVTGSGTGKSAFLTDNSSLFSATGTVHFAGSDSVLSAGELATYNSTYNVPGDPNRYGALLQFPSVATSVTIPFNKAGAALNISDANLCGIFSGQITTWQGVAGSGRTGTLQVVYRNESSGTSELLTRFLTTVCASQNLAGTTLKQVNGVPRFSVQSTFKNLFVNNTAPATFVAAPADGGTSLYNAVFAATGRIGYVGPDVIPDLTDATRIATLRGFSPDEVSVQETLETIAPPSTVADLANPEKWVPVFTDPADGYPIAGYTNLIIGQCYRDSDVTTALRGYLARQYSPGTAGLNDAAIRAHGFIPLTQLWRDAIRNNLVLASADNGLGNTTDCNAIGRPQ</sequence>
<dbReference type="InterPro" id="IPR024370">
    <property type="entry name" value="PBP_domain"/>
</dbReference>
<comment type="similarity">
    <text evidence="1">Belongs to the PstS family.</text>
</comment>
<protein>
    <submittedName>
        <fullName evidence="4">Substrate-binding domain-containing protein</fullName>
    </submittedName>
</protein>
<organism evidence="4 5">
    <name type="scientific">Stenotrophomonas tumulicola</name>
    <dbReference type="NCBI Taxonomy" id="1685415"/>
    <lineage>
        <taxon>Bacteria</taxon>
        <taxon>Pseudomonadati</taxon>
        <taxon>Pseudomonadota</taxon>
        <taxon>Gammaproteobacteria</taxon>
        <taxon>Lysobacterales</taxon>
        <taxon>Lysobacteraceae</taxon>
        <taxon>Stenotrophomonas</taxon>
    </lineage>
</organism>
<evidence type="ECO:0000313" key="5">
    <source>
        <dbReference type="Proteomes" id="UP000547058"/>
    </source>
</evidence>
<dbReference type="RefSeq" id="WP_182338039.1">
    <property type="nucleotide sequence ID" value="NZ_JACGXS010000001.1"/>
</dbReference>